<evidence type="ECO:0000313" key="4">
    <source>
        <dbReference type="Proteomes" id="UP001153069"/>
    </source>
</evidence>
<sequence>MGNLVSQDLEGSYNKLCKELLENNPRHQDGCLHWASQTFKSDKLTHFIDCLGKNTCLKRLVLRDLDGLEDAPSLAKAIQQHPTLVCLGFNGRLLKQDFQVFADAFLESPTLTELEIENSIVPANTIDGVITILTKSPKAKATSLALKGCQVDASLLDRFTDVLASSATATTLEKLEITLKPPVQAMESAKNLNLFFQAKDSVLTKVKFAGFLQNALPSLLEGAKGHPVLKHITLEGKGVNDEDSTEELAQLLLEAPPSLEVLDLSNCYLTSDGVTRLAEVMLKSKSASLKELYFSHNSLANEGVLALSKVLEDPASKYRETLQVLDLRMNQIGSEGIAALCRALETSPPALQRLFIGEEAPRPNPSRQFVSNDIQALVEMLQKNSFLRDLNLEDASFDDEDLLNNFLDALGKNKTFLKGLRVAVRTTKELQAIADKISALHLERLHVKVMDGAEFDEATAKALLGSLEKNDSLHDLVLSDMKGPNAAVWKSFEPKIKHLLAQRTGNGVKRSLVDSSNGEANNDSKRSKSSDL</sequence>
<reference evidence="3" key="1">
    <citation type="submission" date="2020-06" db="EMBL/GenBank/DDBJ databases">
        <authorList>
            <consortium name="Plant Systems Biology data submission"/>
        </authorList>
    </citation>
    <scope>NUCLEOTIDE SEQUENCE</scope>
    <source>
        <strain evidence="3">D6</strain>
    </source>
</reference>
<keyword evidence="4" id="KW-1185">Reference proteome</keyword>
<dbReference type="Gene3D" id="3.80.10.10">
    <property type="entry name" value="Ribonuclease Inhibitor"/>
    <property type="match status" value="3"/>
</dbReference>
<dbReference type="Pfam" id="PF13516">
    <property type="entry name" value="LRR_6"/>
    <property type="match status" value="3"/>
</dbReference>
<feature type="region of interest" description="Disordered" evidence="2">
    <location>
        <begin position="510"/>
        <end position="532"/>
    </location>
</feature>
<dbReference type="SUPFAM" id="SSF52047">
    <property type="entry name" value="RNI-like"/>
    <property type="match status" value="1"/>
</dbReference>
<accession>A0A9N8E653</accession>
<proteinExistence type="predicted"/>
<evidence type="ECO:0000313" key="3">
    <source>
        <dbReference type="EMBL" id="CAB9515407.1"/>
    </source>
</evidence>
<keyword evidence="1" id="KW-0677">Repeat</keyword>
<name>A0A9N8E653_9STRA</name>
<dbReference type="PANTHER" id="PTHR24111">
    <property type="entry name" value="LEUCINE-RICH REPEAT-CONTAINING PROTEIN 34"/>
    <property type="match status" value="1"/>
</dbReference>
<protein>
    <submittedName>
        <fullName evidence="3">NLR family, CARD domain containing 3</fullName>
    </submittedName>
</protein>
<evidence type="ECO:0000256" key="1">
    <source>
        <dbReference type="ARBA" id="ARBA00022737"/>
    </source>
</evidence>
<gene>
    <name evidence="3" type="ORF">SEMRO_713_G191510.1</name>
</gene>
<dbReference type="InterPro" id="IPR052201">
    <property type="entry name" value="LRR-containing_regulator"/>
</dbReference>
<evidence type="ECO:0000256" key="2">
    <source>
        <dbReference type="SAM" id="MobiDB-lite"/>
    </source>
</evidence>
<dbReference type="PANTHER" id="PTHR24111:SF0">
    <property type="entry name" value="LEUCINE-RICH REPEAT-CONTAINING PROTEIN"/>
    <property type="match status" value="1"/>
</dbReference>
<comment type="caution">
    <text evidence="3">The sequence shown here is derived from an EMBL/GenBank/DDBJ whole genome shotgun (WGS) entry which is preliminary data.</text>
</comment>
<dbReference type="InterPro" id="IPR032675">
    <property type="entry name" value="LRR_dom_sf"/>
</dbReference>
<organism evidence="3 4">
    <name type="scientific">Seminavis robusta</name>
    <dbReference type="NCBI Taxonomy" id="568900"/>
    <lineage>
        <taxon>Eukaryota</taxon>
        <taxon>Sar</taxon>
        <taxon>Stramenopiles</taxon>
        <taxon>Ochrophyta</taxon>
        <taxon>Bacillariophyta</taxon>
        <taxon>Bacillariophyceae</taxon>
        <taxon>Bacillariophycidae</taxon>
        <taxon>Naviculales</taxon>
        <taxon>Naviculaceae</taxon>
        <taxon>Seminavis</taxon>
    </lineage>
</organism>
<dbReference type="OrthoDB" id="341587at2759"/>
<dbReference type="InterPro" id="IPR001611">
    <property type="entry name" value="Leu-rich_rpt"/>
</dbReference>
<dbReference type="AlphaFoldDB" id="A0A9N8E653"/>
<dbReference type="SMART" id="SM00368">
    <property type="entry name" value="LRR_RI"/>
    <property type="match status" value="4"/>
</dbReference>
<dbReference type="EMBL" id="CAICTM010000712">
    <property type="protein sequence ID" value="CAB9515407.1"/>
    <property type="molecule type" value="Genomic_DNA"/>
</dbReference>
<dbReference type="Proteomes" id="UP001153069">
    <property type="component" value="Unassembled WGS sequence"/>
</dbReference>
<feature type="compositionally biased region" description="Basic and acidic residues" evidence="2">
    <location>
        <begin position="522"/>
        <end position="532"/>
    </location>
</feature>